<reference evidence="11" key="2">
    <citation type="submission" date="2020-11" db="EMBL/GenBank/DDBJ databases">
        <authorList>
            <person name="McCartney M.A."/>
            <person name="Auch B."/>
            <person name="Kono T."/>
            <person name="Mallez S."/>
            <person name="Becker A."/>
            <person name="Gohl D.M."/>
            <person name="Silverstein K.A.T."/>
            <person name="Koren S."/>
            <person name="Bechman K.B."/>
            <person name="Herman A."/>
            <person name="Abrahante J.E."/>
            <person name="Garbe J."/>
        </authorList>
    </citation>
    <scope>NUCLEOTIDE SEQUENCE</scope>
    <source>
        <strain evidence="11">Duluth1</strain>
        <tissue evidence="11">Whole animal</tissue>
    </source>
</reference>
<feature type="chain" id="PRO_5039424603" description="EGF-like domain-containing protein" evidence="9">
    <location>
        <begin position="18"/>
        <end position="628"/>
    </location>
</feature>
<evidence type="ECO:0000256" key="9">
    <source>
        <dbReference type="SAM" id="SignalP"/>
    </source>
</evidence>
<name>A0A9D4IFL0_DREPO</name>
<organism evidence="11 12">
    <name type="scientific">Dreissena polymorpha</name>
    <name type="common">Zebra mussel</name>
    <name type="synonym">Mytilus polymorpha</name>
    <dbReference type="NCBI Taxonomy" id="45954"/>
    <lineage>
        <taxon>Eukaryota</taxon>
        <taxon>Metazoa</taxon>
        <taxon>Spiralia</taxon>
        <taxon>Lophotrochozoa</taxon>
        <taxon>Mollusca</taxon>
        <taxon>Bivalvia</taxon>
        <taxon>Autobranchia</taxon>
        <taxon>Heteroconchia</taxon>
        <taxon>Euheterodonta</taxon>
        <taxon>Imparidentia</taxon>
        <taxon>Neoheterodontei</taxon>
        <taxon>Myida</taxon>
        <taxon>Dreissenoidea</taxon>
        <taxon>Dreissenidae</taxon>
        <taxon>Dreissena</taxon>
    </lineage>
</organism>
<reference evidence="11" key="1">
    <citation type="journal article" date="2019" name="bioRxiv">
        <title>The Genome of the Zebra Mussel, Dreissena polymorpha: A Resource for Invasive Species Research.</title>
        <authorList>
            <person name="McCartney M.A."/>
            <person name="Auch B."/>
            <person name="Kono T."/>
            <person name="Mallez S."/>
            <person name="Zhang Y."/>
            <person name="Obille A."/>
            <person name="Becker A."/>
            <person name="Abrahante J.E."/>
            <person name="Garbe J."/>
            <person name="Badalamenti J.P."/>
            <person name="Herman A."/>
            <person name="Mangelson H."/>
            <person name="Liachko I."/>
            <person name="Sullivan S."/>
            <person name="Sone E.D."/>
            <person name="Koren S."/>
            <person name="Silverstein K.A.T."/>
            <person name="Beckman K.B."/>
            <person name="Gohl D.M."/>
        </authorList>
    </citation>
    <scope>NUCLEOTIDE SEQUENCE</scope>
    <source>
        <strain evidence="11">Duluth1</strain>
        <tissue evidence="11">Whole animal</tissue>
    </source>
</reference>
<keyword evidence="6 8" id="KW-0472">Membrane</keyword>
<evidence type="ECO:0000256" key="6">
    <source>
        <dbReference type="ARBA" id="ARBA00023136"/>
    </source>
</evidence>
<keyword evidence="3" id="KW-1003">Cell membrane</keyword>
<proteinExistence type="inferred from homology"/>
<comment type="similarity">
    <text evidence="2">Belongs to the TMEM8 family.</text>
</comment>
<evidence type="ECO:0000259" key="10">
    <source>
        <dbReference type="PROSITE" id="PS50026"/>
    </source>
</evidence>
<feature type="domain" description="EGF-like" evidence="10">
    <location>
        <begin position="446"/>
        <end position="486"/>
    </location>
</feature>
<evidence type="ECO:0000256" key="8">
    <source>
        <dbReference type="SAM" id="Phobius"/>
    </source>
</evidence>
<gene>
    <name evidence="11" type="ORF">DPMN_174948</name>
</gene>
<comment type="caution">
    <text evidence="11">The sequence shown here is derived from an EMBL/GenBank/DDBJ whole genome shotgun (WGS) entry which is preliminary data.</text>
</comment>
<keyword evidence="4 8" id="KW-0812">Transmembrane</keyword>
<dbReference type="PROSITE" id="PS50026">
    <property type="entry name" value="EGF_3"/>
    <property type="match status" value="1"/>
</dbReference>
<evidence type="ECO:0000256" key="7">
    <source>
        <dbReference type="PROSITE-ProRule" id="PRU00076"/>
    </source>
</evidence>
<keyword evidence="7" id="KW-1015">Disulfide bond</keyword>
<dbReference type="PROSITE" id="PS01186">
    <property type="entry name" value="EGF_2"/>
    <property type="match status" value="1"/>
</dbReference>
<dbReference type="InterPro" id="IPR000742">
    <property type="entry name" value="EGF"/>
</dbReference>
<feature type="disulfide bond" evidence="7">
    <location>
        <begin position="476"/>
        <end position="485"/>
    </location>
</feature>
<evidence type="ECO:0000256" key="5">
    <source>
        <dbReference type="ARBA" id="ARBA00022989"/>
    </source>
</evidence>
<dbReference type="PROSITE" id="PS00022">
    <property type="entry name" value="EGF_1"/>
    <property type="match status" value="1"/>
</dbReference>
<evidence type="ECO:0000313" key="12">
    <source>
        <dbReference type="Proteomes" id="UP000828390"/>
    </source>
</evidence>
<keyword evidence="9" id="KW-0732">Signal</keyword>
<feature type="non-terminal residue" evidence="11">
    <location>
        <position position="628"/>
    </location>
</feature>
<dbReference type="EMBL" id="JAIWYP010000009">
    <property type="protein sequence ID" value="KAH3773586.1"/>
    <property type="molecule type" value="Genomic_DNA"/>
</dbReference>
<keyword evidence="7" id="KW-0245">EGF-like domain</keyword>
<feature type="transmembrane region" description="Helical" evidence="8">
    <location>
        <begin position="501"/>
        <end position="520"/>
    </location>
</feature>
<protein>
    <recommendedName>
        <fullName evidence="10">EGF-like domain-containing protein</fullName>
    </recommendedName>
</protein>
<dbReference type="Gene3D" id="2.60.120.260">
    <property type="entry name" value="Galactose-binding domain-like"/>
    <property type="match status" value="1"/>
</dbReference>
<sequence>MNMILYLFLSIISISSADELSDFTVVYPYRDFSSASPDQHFVPENTRSATWSFQAENSYPHSCSSPNVTIVLQHGSLPLITPLGEKQPKNAFLDQRWNIGATFIVPTNNISLVSKLISPKPGMWYSVAYLPEGDGKILPADLFVKCVYRIRNWFHLETGHDIEEVSPNKIYHISLQNLAKKILRFLVPLQTYRFQVLLQDCYHGNQTGCPITMETRGHALPGPSNSTVKAQCDPDNTSCVVTMETPSAGAWHYLQLQSHSDNTNNLSLQIILQDCVAMTSYQSGPQLGQCGLIPMLDKFTFNPKFHNKFGYINGSRFEDVLLQMMEGFTQVVPFRIVDAVDNGGSLIVNVQMQDIVAVENNDLQVKLNVCFQKEAIPFGGNQSLCTDGYRGILNSSQGHMKVIVPYPQSGYWFISVQMQCYRLDQNSTVDVQPCGQLSAAVDVSIVTDACSEGGCSKHGRCINYLNGHVLYTTCKCDDGWRGFDCTDGTAVEADGHQLQELLLLTLSNLIFIPAIVLAAYRRYYVEALVYAYNMVFSGLYHACDGGRREDFTYCAMPINIVSHADFLASATSIWITLVAMARPPLQWKGFLQMCGPLGLLIGVMYRRTSAFLFLVPAGVGLTLILVSW</sequence>
<dbReference type="PANTHER" id="PTHR14319:SF3">
    <property type="entry name" value="TRANSMEMBRANE PROTEIN-LIKE PROTEIN"/>
    <property type="match status" value="1"/>
</dbReference>
<evidence type="ECO:0000256" key="3">
    <source>
        <dbReference type="ARBA" id="ARBA00022475"/>
    </source>
</evidence>
<evidence type="ECO:0000256" key="4">
    <source>
        <dbReference type="ARBA" id="ARBA00022692"/>
    </source>
</evidence>
<evidence type="ECO:0000313" key="11">
    <source>
        <dbReference type="EMBL" id="KAH3773586.1"/>
    </source>
</evidence>
<dbReference type="GO" id="GO:0005886">
    <property type="term" value="C:plasma membrane"/>
    <property type="evidence" value="ECO:0007669"/>
    <property type="project" value="UniProtKB-SubCell"/>
</dbReference>
<evidence type="ECO:0000256" key="2">
    <source>
        <dbReference type="ARBA" id="ARBA00005542"/>
    </source>
</evidence>
<accession>A0A9D4IFL0</accession>
<feature type="signal peptide" evidence="9">
    <location>
        <begin position="1"/>
        <end position="17"/>
    </location>
</feature>
<comment type="subcellular location">
    <subcellularLocation>
        <location evidence="1">Cell membrane</location>
        <topology evidence="1">Multi-pass membrane protein</topology>
    </subcellularLocation>
</comment>
<dbReference type="PANTHER" id="PTHR14319">
    <property type="entry name" value="FIVE-SPAN TRANSMEMBRANE PROTEIN M83"/>
    <property type="match status" value="1"/>
</dbReference>
<dbReference type="AlphaFoldDB" id="A0A9D4IFL0"/>
<comment type="caution">
    <text evidence="7">Lacks conserved residue(s) required for the propagation of feature annotation.</text>
</comment>
<dbReference type="Pfam" id="PF12036">
    <property type="entry name" value="DUF3522"/>
    <property type="match status" value="1"/>
</dbReference>
<keyword evidence="12" id="KW-1185">Reference proteome</keyword>
<feature type="transmembrane region" description="Helical" evidence="8">
    <location>
        <begin position="610"/>
        <end position="627"/>
    </location>
</feature>
<keyword evidence="5 8" id="KW-1133">Transmembrane helix</keyword>
<evidence type="ECO:0000256" key="1">
    <source>
        <dbReference type="ARBA" id="ARBA00004651"/>
    </source>
</evidence>
<dbReference type="Proteomes" id="UP000828390">
    <property type="component" value="Unassembled WGS sequence"/>
</dbReference>
<dbReference type="InterPro" id="IPR021910">
    <property type="entry name" value="NGX6/PGAP6/MYMK"/>
</dbReference>